<keyword evidence="2" id="KW-1133">Transmembrane helix</keyword>
<dbReference type="AlphaFoldDB" id="A0A2X0IG78"/>
<feature type="transmembrane region" description="Helical" evidence="2">
    <location>
        <begin position="117"/>
        <end position="136"/>
    </location>
</feature>
<organism evidence="3 4">
    <name type="scientific">Streptacidiphilus pinicola</name>
    <dbReference type="NCBI Taxonomy" id="2219663"/>
    <lineage>
        <taxon>Bacteria</taxon>
        <taxon>Bacillati</taxon>
        <taxon>Actinomycetota</taxon>
        <taxon>Actinomycetes</taxon>
        <taxon>Kitasatosporales</taxon>
        <taxon>Streptomycetaceae</taxon>
        <taxon>Streptacidiphilus</taxon>
    </lineage>
</organism>
<feature type="transmembrane region" description="Helical" evidence="2">
    <location>
        <begin position="386"/>
        <end position="403"/>
    </location>
</feature>
<evidence type="ECO:0000256" key="1">
    <source>
        <dbReference type="SAM" id="MobiDB-lite"/>
    </source>
</evidence>
<feature type="compositionally biased region" description="Basic residues" evidence="1">
    <location>
        <begin position="10"/>
        <end position="35"/>
    </location>
</feature>
<dbReference type="Pfam" id="PF06772">
    <property type="entry name" value="LtrA"/>
    <property type="match status" value="1"/>
</dbReference>
<feature type="transmembrane region" description="Helical" evidence="2">
    <location>
        <begin position="88"/>
        <end position="105"/>
    </location>
</feature>
<feature type="transmembrane region" description="Helical" evidence="2">
    <location>
        <begin position="58"/>
        <end position="76"/>
    </location>
</feature>
<evidence type="ECO:0000256" key="2">
    <source>
        <dbReference type="SAM" id="Phobius"/>
    </source>
</evidence>
<name>A0A2X0IG78_9ACTN</name>
<protein>
    <recommendedName>
        <fullName evidence="5">Low temperature requirement protein A</fullName>
    </recommendedName>
</protein>
<feature type="transmembrane region" description="Helical" evidence="2">
    <location>
        <begin position="338"/>
        <end position="357"/>
    </location>
</feature>
<evidence type="ECO:0000313" key="4">
    <source>
        <dbReference type="Proteomes" id="UP000248889"/>
    </source>
</evidence>
<dbReference type="InterPro" id="IPR010640">
    <property type="entry name" value="Low_temperature_requirement_A"/>
</dbReference>
<dbReference type="EMBL" id="QKYN01000086">
    <property type="protein sequence ID" value="RAG83527.1"/>
    <property type="molecule type" value="Genomic_DNA"/>
</dbReference>
<gene>
    <name evidence="3" type="ORF">DN069_22060</name>
</gene>
<sequence>MRQPHLRQPAARRRLPRPAAHRAARRGRTRRRRRVVTPDASARPSPAGPAESVRSLELFFDLVFVFTITQIAGVLVEHPDLGGLARSALLLTIIWWMYGGFAWLTNALDLDRTGPRLLLLLGTAGFFVMSLAVPRAGGPGPWGVVFGAAYLGVVSVHFVGFLRTSGRRGIHRIGPYNFASALVVLAAGFVPADHRAWVWALACLMEWVTPFVSGVGGFTVGVGHFVERHGLAVIIVLGESITEVGAAASHLDDLTTVLLGSLLALAASAAMWWLYFDREEEDSAGLLELIPVERRPHAALWSFGYSYLGLIFGIAVTAVGMQKSLDSFGRPLHELSAVLLPLGVGLFLVGLACFHRVLAGAWPVRRLVAAVAIAAAGIPASRWSGGGTALAVTTALLVGLVAWEQRARMTSALRSRGA</sequence>
<feature type="transmembrane region" description="Helical" evidence="2">
    <location>
        <begin position="196"/>
        <end position="218"/>
    </location>
</feature>
<proteinExistence type="predicted"/>
<feature type="transmembrane region" description="Helical" evidence="2">
    <location>
        <begin position="230"/>
        <end position="251"/>
    </location>
</feature>
<feature type="transmembrane region" description="Helical" evidence="2">
    <location>
        <begin position="142"/>
        <end position="161"/>
    </location>
</feature>
<keyword evidence="2" id="KW-0472">Membrane</keyword>
<feature type="region of interest" description="Disordered" evidence="1">
    <location>
        <begin position="1"/>
        <end position="50"/>
    </location>
</feature>
<keyword evidence="2" id="KW-0812">Transmembrane</keyword>
<dbReference type="PANTHER" id="PTHR36840:SF1">
    <property type="entry name" value="BLL5714 PROTEIN"/>
    <property type="match status" value="1"/>
</dbReference>
<evidence type="ECO:0000313" key="3">
    <source>
        <dbReference type="EMBL" id="RAG83527.1"/>
    </source>
</evidence>
<feature type="transmembrane region" description="Helical" evidence="2">
    <location>
        <begin position="257"/>
        <end position="276"/>
    </location>
</feature>
<evidence type="ECO:0008006" key="5">
    <source>
        <dbReference type="Google" id="ProtNLM"/>
    </source>
</evidence>
<reference evidence="3 4" key="1">
    <citation type="submission" date="2018-06" db="EMBL/GenBank/DDBJ databases">
        <title>Streptacidiphilus pinicola sp. nov., isolated from pine grove soil.</title>
        <authorList>
            <person name="Roh S.G."/>
            <person name="Park S."/>
            <person name="Kim M.-K."/>
            <person name="Yun B.-R."/>
            <person name="Park J."/>
            <person name="Kim M.J."/>
            <person name="Kim Y.S."/>
            <person name="Kim S.B."/>
        </authorList>
    </citation>
    <scope>NUCLEOTIDE SEQUENCE [LARGE SCALE GENOMIC DNA]</scope>
    <source>
        <strain evidence="3 4">MMS16-CNU450</strain>
    </source>
</reference>
<dbReference type="Proteomes" id="UP000248889">
    <property type="component" value="Unassembled WGS sequence"/>
</dbReference>
<dbReference type="PANTHER" id="PTHR36840">
    <property type="entry name" value="BLL5714 PROTEIN"/>
    <property type="match status" value="1"/>
</dbReference>
<comment type="caution">
    <text evidence="3">The sequence shown here is derived from an EMBL/GenBank/DDBJ whole genome shotgun (WGS) entry which is preliminary data.</text>
</comment>
<feature type="transmembrane region" description="Helical" evidence="2">
    <location>
        <begin position="173"/>
        <end position="190"/>
    </location>
</feature>
<accession>A0A2X0IG78</accession>
<keyword evidence="4" id="KW-1185">Reference proteome</keyword>
<feature type="transmembrane region" description="Helical" evidence="2">
    <location>
        <begin position="297"/>
        <end position="318"/>
    </location>
</feature>